<dbReference type="PANTHER" id="PTHR46016:SF1">
    <property type="entry name" value="RING-TYPE DOMAIN-CONTAINING PROTEIN"/>
    <property type="match status" value="1"/>
</dbReference>
<dbReference type="InterPro" id="IPR017907">
    <property type="entry name" value="Znf_RING_CS"/>
</dbReference>
<evidence type="ECO:0000256" key="1">
    <source>
        <dbReference type="ARBA" id="ARBA00022723"/>
    </source>
</evidence>
<proteinExistence type="predicted"/>
<dbReference type="PANTHER" id="PTHR46016">
    <property type="entry name" value="ZINC FINGER, RING/FYVE/PHD-TYPE"/>
    <property type="match status" value="1"/>
</dbReference>
<dbReference type="GO" id="GO:0000209">
    <property type="term" value="P:protein polyubiquitination"/>
    <property type="evidence" value="ECO:0007669"/>
    <property type="project" value="TreeGrafter"/>
</dbReference>
<evidence type="ECO:0000256" key="2">
    <source>
        <dbReference type="ARBA" id="ARBA00022771"/>
    </source>
</evidence>
<dbReference type="Gene3D" id="3.30.40.10">
    <property type="entry name" value="Zinc/RING finger domain, C3HC4 (zinc finger)"/>
    <property type="match status" value="1"/>
</dbReference>
<keyword evidence="2 4" id="KW-0863">Zinc-finger</keyword>
<gene>
    <name evidence="6" type="ORF">P4O66_001030</name>
</gene>
<organism evidence="6 7">
    <name type="scientific">Electrophorus voltai</name>
    <dbReference type="NCBI Taxonomy" id="2609070"/>
    <lineage>
        <taxon>Eukaryota</taxon>
        <taxon>Metazoa</taxon>
        <taxon>Chordata</taxon>
        <taxon>Craniata</taxon>
        <taxon>Vertebrata</taxon>
        <taxon>Euteleostomi</taxon>
        <taxon>Actinopterygii</taxon>
        <taxon>Neopterygii</taxon>
        <taxon>Teleostei</taxon>
        <taxon>Ostariophysi</taxon>
        <taxon>Gymnotiformes</taxon>
        <taxon>Gymnotoidei</taxon>
        <taxon>Gymnotidae</taxon>
        <taxon>Electrophorus</taxon>
    </lineage>
</organism>
<dbReference type="Proteomes" id="UP001239994">
    <property type="component" value="Unassembled WGS sequence"/>
</dbReference>
<evidence type="ECO:0000256" key="4">
    <source>
        <dbReference type="PROSITE-ProRule" id="PRU00175"/>
    </source>
</evidence>
<evidence type="ECO:0000259" key="5">
    <source>
        <dbReference type="PROSITE" id="PS50089"/>
    </source>
</evidence>
<keyword evidence="7" id="KW-1185">Reference proteome</keyword>
<evidence type="ECO:0000313" key="7">
    <source>
        <dbReference type="Proteomes" id="UP001239994"/>
    </source>
</evidence>
<keyword evidence="3" id="KW-0862">Zinc</keyword>
<dbReference type="SUPFAM" id="SSF57850">
    <property type="entry name" value="RING/U-box"/>
    <property type="match status" value="1"/>
</dbReference>
<dbReference type="InterPro" id="IPR051438">
    <property type="entry name" value="RNF_E3_ubiq-protein_ligase"/>
</dbReference>
<comment type="caution">
    <text evidence="6">The sequence shown here is derived from an EMBL/GenBank/DDBJ whole genome shotgun (WGS) entry which is preliminary data.</text>
</comment>
<dbReference type="SMART" id="SM00184">
    <property type="entry name" value="RING"/>
    <property type="match status" value="1"/>
</dbReference>
<dbReference type="Pfam" id="PF13920">
    <property type="entry name" value="zf-C3HC4_3"/>
    <property type="match status" value="1"/>
</dbReference>
<reference evidence="6" key="1">
    <citation type="submission" date="2023-03" db="EMBL/GenBank/DDBJ databases">
        <title>Electrophorus voltai genome.</title>
        <authorList>
            <person name="Bian C."/>
        </authorList>
    </citation>
    <scope>NUCLEOTIDE SEQUENCE</scope>
    <source>
        <strain evidence="6">CB-2022</strain>
        <tissue evidence="6">Muscle</tissue>
    </source>
</reference>
<dbReference type="PROSITE" id="PS00518">
    <property type="entry name" value="ZF_RING_1"/>
    <property type="match status" value="1"/>
</dbReference>
<accession>A0AAD8ZCC6</accession>
<keyword evidence="1" id="KW-0479">Metal-binding</keyword>
<dbReference type="GO" id="GO:0008270">
    <property type="term" value="F:zinc ion binding"/>
    <property type="evidence" value="ECO:0007669"/>
    <property type="project" value="UniProtKB-KW"/>
</dbReference>
<dbReference type="EMBL" id="JAROKS010000015">
    <property type="protein sequence ID" value="KAK1795744.1"/>
    <property type="molecule type" value="Genomic_DNA"/>
</dbReference>
<dbReference type="InterPro" id="IPR001841">
    <property type="entry name" value="Znf_RING"/>
</dbReference>
<dbReference type="InterPro" id="IPR013083">
    <property type="entry name" value="Znf_RING/FYVE/PHD"/>
</dbReference>
<dbReference type="GO" id="GO:0061630">
    <property type="term" value="F:ubiquitin protein ligase activity"/>
    <property type="evidence" value="ECO:0007669"/>
    <property type="project" value="TreeGrafter"/>
</dbReference>
<evidence type="ECO:0000313" key="6">
    <source>
        <dbReference type="EMBL" id="KAK1795744.1"/>
    </source>
</evidence>
<dbReference type="AlphaFoldDB" id="A0AAD8ZCC6"/>
<dbReference type="GO" id="GO:0006511">
    <property type="term" value="P:ubiquitin-dependent protein catabolic process"/>
    <property type="evidence" value="ECO:0007669"/>
    <property type="project" value="TreeGrafter"/>
</dbReference>
<name>A0AAD8ZCC6_9TELE</name>
<feature type="domain" description="RING-type" evidence="5">
    <location>
        <begin position="179"/>
        <end position="217"/>
    </location>
</feature>
<evidence type="ECO:0000256" key="3">
    <source>
        <dbReference type="ARBA" id="ARBA00022833"/>
    </source>
</evidence>
<dbReference type="PROSITE" id="PS50089">
    <property type="entry name" value="ZF_RING_2"/>
    <property type="match status" value="1"/>
</dbReference>
<protein>
    <recommendedName>
        <fullName evidence="5">RING-type domain-containing protein</fullName>
    </recommendedName>
</protein>
<sequence length="379" mass="40766">MEMQRYFFLHHSPNCSLSSKSSTQHCSAPPMPELERVTMAMAIDKNTADEEEGVADTMTGSTTEMGWSEGVAMEMATGNAQVLTDVMTIADGTEMGGDEGDGVSLCTPVPGEPGEAGAMAISTSAAPSPVHGATATAMLGAHEPSMPPDAMCRVCGHPHPLDENHEYNYSVEVDDELQCLICLQPLIRPLDTPCGHTFCQECLTSFLLESDFCPVDRKPLLLQSCRKSSLLVHKLLDKLPVACPFSQLCCATVPRGELQVHLHSRQMGCCSRALELLKASGSFRKLLAVGEQVIVTRSVEVQQSCAPHDVVPLLIAVGGFNLEEILLETLEANVGSLARVLVCVTHQFLDANDLCVCVDMSDSDLEICWVITADDVSVM</sequence>